<dbReference type="InterPro" id="IPR002744">
    <property type="entry name" value="MIP18-like"/>
</dbReference>
<reference evidence="2 3" key="1">
    <citation type="submission" date="2018-05" db="EMBL/GenBank/DDBJ databases">
        <title>Genomic Encyclopedia of Type Strains, Phase IV (KMG-IV): sequencing the most valuable type-strain genomes for metagenomic binning, comparative biology and taxonomic classification.</title>
        <authorList>
            <person name="Goeker M."/>
        </authorList>
    </citation>
    <scope>NUCLEOTIDE SEQUENCE [LARGE SCALE GENOMIC DNA]</scope>
    <source>
        <strain evidence="2 3">DSM 18773</strain>
    </source>
</reference>
<keyword evidence="3" id="KW-1185">Reference proteome</keyword>
<evidence type="ECO:0000313" key="2">
    <source>
        <dbReference type="EMBL" id="PWK13186.1"/>
    </source>
</evidence>
<name>A0A316D8P3_9BACL</name>
<comment type="caution">
    <text evidence="2">The sequence shown here is derived from an EMBL/GenBank/DDBJ whole genome shotgun (WGS) entry which is preliminary data.</text>
</comment>
<feature type="domain" description="MIP18 family-like" evidence="1">
    <location>
        <begin position="5"/>
        <end position="76"/>
    </location>
</feature>
<dbReference type="RefSeq" id="WP_211320379.1">
    <property type="nucleotide sequence ID" value="NZ_QGGL01000008.1"/>
</dbReference>
<dbReference type="AlphaFoldDB" id="A0A316D8P3"/>
<accession>A0A316D8P3</accession>
<evidence type="ECO:0000259" key="1">
    <source>
        <dbReference type="Pfam" id="PF01883"/>
    </source>
</evidence>
<dbReference type="Gene3D" id="3.30.300.130">
    <property type="entry name" value="Fe-S cluster assembly (FSCA)"/>
    <property type="match status" value="1"/>
</dbReference>
<evidence type="ECO:0000313" key="3">
    <source>
        <dbReference type="Proteomes" id="UP000245634"/>
    </source>
</evidence>
<sequence>MISAEDVYKHLLEVWDPELMMDIVNLGLVYDVQVQEAGRKVSVLMTLTARGCPAFESMREEIITRVSTLPGVEEVVVDLTFIPPWTKERMSEAAQTVFRYLF</sequence>
<dbReference type="EMBL" id="QGGL01000008">
    <property type="protein sequence ID" value="PWK13186.1"/>
    <property type="molecule type" value="Genomic_DNA"/>
</dbReference>
<gene>
    <name evidence="2" type="ORF">C7459_108207</name>
</gene>
<dbReference type="Pfam" id="PF01883">
    <property type="entry name" value="FeS_assembly_P"/>
    <property type="match status" value="1"/>
</dbReference>
<protein>
    <submittedName>
        <fullName evidence="2">Metal-sulfur cluster biosynthetic enzyme</fullName>
    </submittedName>
</protein>
<dbReference type="PANTHER" id="PTHR42831:SF1">
    <property type="entry name" value="FE-S PROTEIN MATURATION AUXILIARY FACTOR YITW"/>
    <property type="match status" value="1"/>
</dbReference>
<dbReference type="Proteomes" id="UP000245634">
    <property type="component" value="Unassembled WGS sequence"/>
</dbReference>
<dbReference type="InterPro" id="IPR034904">
    <property type="entry name" value="FSCA_dom_sf"/>
</dbReference>
<dbReference type="PANTHER" id="PTHR42831">
    <property type="entry name" value="FE-S PROTEIN MATURATION AUXILIARY FACTOR YITW"/>
    <property type="match status" value="1"/>
</dbReference>
<proteinExistence type="predicted"/>
<dbReference type="SUPFAM" id="SSF117916">
    <property type="entry name" value="Fe-S cluster assembly (FSCA) domain-like"/>
    <property type="match status" value="1"/>
</dbReference>
<organism evidence="2 3">
    <name type="scientific">Tumebacillus permanentifrigoris</name>
    <dbReference type="NCBI Taxonomy" id="378543"/>
    <lineage>
        <taxon>Bacteria</taxon>
        <taxon>Bacillati</taxon>
        <taxon>Bacillota</taxon>
        <taxon>Bacilli</taxon>
        <taxon>Bacillales</taxon>
        <taxon>Alicyclobacillaceae</taxon>
        <taxon>Tumebacillus</taxon>
    </lineage>
</organism>
<dbReference type="InterPro" id="IPR052339">
    <property type="entry name" value="Fe-S_Maturation_MIP18"/>
</dbReference>